<feature type="binding site" evidence="2">
    <location>
        <position position="11"/>
    </location>
    <ligand>
        <name>Mg(2+)</name>
        <dbReference type="ChEBI" id="CHEBI:18420"/>
    </ligand>
</feature>
<comment type="function">
    <text evidence="2">Involved in phosphonate degradation.</text>
</comment>
<comment type="catalytic activity">
    <reaction evidence="2">
        <text>phosphonoacetaldehyde + H2O = acetaldehyde + phosphate + H(+)</text>
        <dbReference type="Rhea" id="RHEA:18905"/>
        <dbReference type="ChEBI" id="CHEBI:15343"/>
        <dbReference type="ChEBI" id="CHEBI:15377"/>
        <dbReference type="ChEBI" id="CHEBI:15378"/>
        <dbReference type="ChEBI" id="CHEBI:43474"/>
        <dbReference type="ChEBI" id="CHEBI:58383"/>
        <dbReference type="EC" id="3.11.1.1"/>
    </reaction>
</comment>
<evidence type="ECO:0000313" key="3">
    <source>
        <dbReference type="EMBL" id="MEL5987993.1"/>
    </source>
</evidence>
<dbReference type="HAMAP" id="MF_01375">
    <property type="entry name" value="PhnX"/>
    <property type="match status" value="1"/>
</dbReference>
<feature type="binding site" evidence="2">
    <location>
        <position position="13"/>
    </location>
    <ligand>
        <name>Mg(2+)</name>
        <dbReference type="ChEBI" id="CHEBI:18420"/>
    </ligand>
</feature>
<dbReference type="InterPro" id="IPR036412">
    <property type="entry name" value="HAD-like_sf"/>
</dbReference>
<dbReference type="InterPro" id="IPR023214">
    <property type="entry name" value="HAD_sf"/>
</dbReference>
<dbReference type="InterPro" id="IPR023198">
    <property type="entry name" value="PGP-like_dom2"/>
</dbReference>
<organism evidence="3 4">
    <name type="scientific">Kurthia gibsonii</name>
    <dbReference type="NCBI Taxonomy" id="33946"/>
    <lineage>
        <taxon>Bacteria</taxon>
        <taxon>Bacillati</taxon>
        <taxon>Bacillota</taxon>
        <taxon>Bacilli</taxon>
        <taxon>Bacillales</taxon>
        <taxon>Caryophanaceae</taxon>
        <taxon>Kurthia</taxon>
    </lineage>
</organism>
<dbReference type="PANTHER" id="PTHR43434">
    <property type="entry name" value="PHOSPHOGLYCOLATE PHOSPHATASE"/>
    <property type="match status" value="1"/>
</dbReference>
<dbReference type="PANTHER" id="PTHR43434:SF19">
    <property type="entry name" value="PHOSPHONOACETALDEHYDE HYDROLASE"/>
    <property type="match status" value="1"/>
</dbReference>
<proteinExistence type="inferred from homology"/>
<dbReference type="GO" id="GO:0050194">
    <property type="term" value="F:phosphonoacetaldehyde hydrolase activity"/>
    <property type="evidence" value="ECO:0007669"/>
    <property type="project" value="UniProtKB-EC"/>
</dbReference>
<keyword evidence="2" id="KW-0479">Metal-binding</keyword>
<keyword evidence="2" id="KW-0460">Magnesium</keyword>
<evidence type="ECO:0000256" key="2">
    <source>
        <dbReference type="HAMAP-Rule" id="MF_01375"/>
    </source>
</evidence>
<keyword evidence="4" id="KW-1185">Reference proteome</keyword>
<sequence length="265" mass="29609">MNKQIEAVIFDWAGTTVDFGCFAPVQVFVQIFEQAGVPVTIEEARKPMGMLKIDHIRTMLEMPRISAAFEEVHGRPFTEEDVQTLYGQFEEALMKTLAKYTDPIAGVCETVQTLREQGIKIGSTTGYTREMMEVVTREAKKKGYAPDFLATADDTNQFGRPYPYMLFRNIEAFQIQSTKSVVKVGDTTSDMQEAKNAGVLAIGVIVGSSEMGYTEAEYTALPEDEQRKLIEATRKKFEASGADYTIETMPDLLPLLEQIAQPVML</sequence>
<dbReference type="NCBIfam" id="TIGR01422">
    <property type="entry name" value="phosphonatase"/>
    <property type="match status" value="1"/>
</dbReference>
<dbReference type="InterPro" id="IPR006323">
    <property type="entry name" value="Phosphonoacetald_hydro"/>
</dbReference>
<comment type="caution">
    <text evidence="3">The sequence shown here is derived from an EMBL/GenBank/DDBJ whole genome shotgun (WGS) entry which is preliminary data.</text>
</comment>
<dbReference type="InterPro" id="IPR050155">
    <property type="entry name" value="HAD-like_hydrolase_sf"/>
</dbReference>
<reference evidence="3 4" key="1">
    <citation type="submission" date="2024-04" db="EMBL/GenBank/DDBJ databases">
        <authorList>
            <person name="Wu Y.S."/>
            <person name="Zhang L."/>
        </authorList>
    </citation>
    <scope>NUCLEOTIDE SEQUENCE [LARGE SCALE GENOMIC DNA]</scope>
    <source>
        <strain evidence="3 4">KG-01</strain>
    </source>
</reference>
<evidence type="ECO:0000313" key="4">
    <source>
        <dbReference type="Proteomes" id="UP001398420"/>
    </source>
</evidence>
<dbReference type="Gene3D" id="3.40.50.1000">
    <property type="entry name" value="HAD superfamily/HAD-like"/>
    <property type="match status" value="1"/>
</dbReference>
<evidence type="ECO:0000256" key="1">
    <source>
        <dbReference type="ARBA" id="ARBA00023270"/>
    </source>
</evidence>
<dbReference type="Proteomes" id="UP001398420">
    <property type="component" value="Unassembled WGS sequence"/>
</dbReference>
<dbReference type="EMBL" id="JBCEWA010000004">
    <property type="protein sequence ID" value="MEL5987993.1"/>
    <property type="molecule type" value="Genomic_DNA"/>
</dbReference>
<dbReference type="Pfam" id="PF00702">
    <property type="entry name" value="Hydrolase"/>
    <property type="match status" value="1"/>
</dbReference>
<dbReference type="EC" id="3.11.1.1" evidence="2"/>
<comment type="subunit">
    <text evidence="2">Homodimer.</text>
</comment>
<dbReference type="RefSeq" id="WP_342302817.1">
    <property type="nucleotide sequence ID" value="NZ_JBCEWA010000004.1"/>
</dbReference>
<dbReference type="Gene3D" id="1.10.150.240">
    <property type="entry name" value="Putative phosphatase, domain 2"/>
    <property type="match status" value="1"/>
</dbReference>
<name>A0ABU9LJ83_9BACL</name>
<comment type="similarity">
    <text evidence="2">Belongs to the HAD-like hydrolase superfamily. PhnX family.</text>
</comment>
<dbReference type="SFLD" id="SFLDG01129">
    <property type="entry name" value="C1.5:_HAD__Beta-PGM__Phosphata"/>
    <property type="match status" value="1"/>
</dbReference>
<feature type="binding site" evidence="2">
    <location>
        <position position="186"/>
    </location>
    <ligand>
        <name>Mg(2+)</name>
        <dbReference type="ChEBI" id="CHEBI:18420"/>
    </ligand>
</feature>
<dbReference type="SUPFAM" id="SSF56784">
    <property type="entry name" value="HAD-like"/>
    <property type="match status" value="1"/>
</dbReference>
<gene>
    <name evidence="2 3" type="primary">phnX</name>
    <name evidence="3" type="ORF">AAF454_06145</name>
</gene>
<dbReference type="InterPro" id="IPR006439">
    <property type="entry name" value="HAD-SF_hydro_IA"/>
</dbReference>
<accession>A0ABU9LJ83</accession>
<keyword evidence="1 2" id="KW-0704">Schiff base</keyword>
<dbReference type="NCBIfam" id="TIGR01549">
    <property type="entry name" value="HAD-SF-IA-v1"/>
    <property type="match status" value="1"/>
</dbReference>
<feature type="active site" description="Nucleophile" evidence="2">
    <location>
        <position position="11"/>
    </location>
</feature>
<protein>
    <recommendedName>
        <fullName evidence="2">Phosphonoacetaldehyde hydrolase</fullName>
        <shortName evidence="2">Phosphonatase</shortName>
        <ecNumber evidence="2">3.11.1.1</ecNumber>
    </recommendedName>
    <alternativeName>
        <fullName evidence="2">Phosphonoacetaldehyde phosphonohydrolase</fullName>
    </alternativeName>
</protein>
<dbReference type="CDD" id="cd02586">
    <property type="entry name" value="HAD_PHN"/>
    <property type="match status" value="1"/>
</dbReference>
<feature type="active site" description="Schiff-base intermediate with substrate" evidence="2">
    <location>
        <position position="52"/>
    </location>
</feature>
<dbReference type="SFLD" id="SFLDS00003">
    <property type="entry name" value="Haloacid_Dehalogenase"/>
    <property type="match status" value="1"/>
</dbReference>
<keyword evidence="2 3" id="KW-0378">Hydrolase</keyword>
<comment type="cofactor">
    <cofactor evidence="2">
        <name>Mg(2+)</name>
        <dbReference type="ChEBI" id="CHEBI:18420"/>
    </cofactor>
    <text evidence="2">Binds 1 Mg(2+) ion per subunit.</text>
</comment>
<dbReference type="SFLD" id="SFLDG01135">
    <property type="entry name" value="C1.5.6:_HAD__Beta-PGM__Phospha"/>
    <property type="match status" value="1"/>
</dbReference>